<accession>C1D6K3</accession>
<evidence type="ECO:0000313" key="1">
    <source>
        <dbReference type="EMBL" id="ACO74110.1"/>
    </source>
</evidence>
<name>C1D6K3_LARHH</name>
<organism evidence="1 2">
    <name type="scientific">Laribacter hongkongensis (strain HLHK9)</name>
    <dbReference type="NCBI Taxonomy" id="557598"/>
    <lineage>
        <taxon>Bacteria</taxon>
        <taxon>Pseudomonadati</taxon>
        <taxon>Pseudomonadota</taxon>
        <taxon>Betaproteobacteria</taxon>
        <taxon>Neisseriales</taxon>
        <taxon>Aquaspirillaceae</taxon>
        <taxon>Laribacter</taxon>
    </lineage>
</organism>
<reference evidence="1 2" key="1">
    <citation type="journal article" date="2009" name="PLoS Genet.">
        <title>The complete genome and proteome of Laribacter hongkongensis reveal potential mechanisms for adaptations to different temperatures and habitats.</title>
        <authorList>
            <person name="Woo P.C."/>
            <person name="Lau S.K."/>
            <person name="Tse H."/>
            <person name="Teng J.L."/>
            <person name="Curreem S.O."/>
            <person name="Tsang A.K."/>
            <person name="Fan R.Y."/>
            <person name="Wong G.K."/>
            <person name="Huang Y."/>
            <person name="Loman N.J."/>
            <person name="Snyder L.A."/>
            <person name="Cai J.J."/>
            <person name="Huang J.D."/>
            <person name="Mak W."/>
            <person name="Pallen M.J."/>
            <person name="Lok S."/>
            <person name="Yuen K.Y."/>
        </authorList>
    </citation>
    <scope>NUCLEOTIDE SEQUENCE [LARGE SCALE GENOMIC DNA]</scope>
    <source>
        <strain evidence="1 2">HLHK9</strain>
    </source>
</reference>
<proteinExistence type="predicted"/>
<dbReference type="AlphaFoldDB" id="C1D6K3"/>
<gene>
    <name evidence="1" type="ordered locus">LHK_01118</name>
</gene>
<dbReference type="STRING" id="557598.LHK_01118"/>
<sequence>MLFFLFVLFGLNVFVVILGKYVDVLYDFWFLDILFKLFDNCQKMFTTHWHVVCL</sequence>
<keyword evidence="2" id="KW-1185">Reference proteome</keyword>
<protein>
    <submittedName>
        <fullName evidence="1">Uncharacterized protein</fullName>
    </submittedName>
</protein>
<dbReference type="HOGENOM" id="CLU_3044812_0_0_4"/>
<dbReference type="Proteomes" id="UP000002010">
    <property type="component" value="Chromosome"/>
</dbReference>
<dbReference type="KEGG" id="lhk:LHK_01118"/>
<evidence type="ECO:0000313" key="2">
    <source>
        <dbReference type="Proteomes" id="UP000002010"/>
    </source>
</evidence>
<dbReference type="EMBL" id="CP001154">
    <property type="protein sequence ID" value="ACO74110.1"/>
    <property type="molecule type" value="Genomic_DNA"/>
</dbReference>